<name>A0AAD8XGG7_GLOAC</name>
<dbReference type="Proteomes" id="UP001244207">
    <property type="component" value="Unassembled WGS sequence"/>
</dbReference>
<accession>A0AAD8XGG7</accession>
<evidence type="ECO:0000313" key="1">
    <source>
        <dbReference type="EMBL" id="KAK1727064.1"/>
    </source>
</evidence>
<comment type="caution">
    <text evidence="1">The sequence shown here is derived from an EMBL/GenBank/DDBJ whole genome shotgun (WGS) entry which is preliminary data.</text>
</comment>
<reference evidence="1" key="1">
    <citation type="submission" date="2021-12" db="EMBL/GenBank/DDBJ databases">
        <title>Comparative genomics, transcriptomics and evolutionary studies reveal genomic signatures of adaptation to plant cell wall in hemibiotrophic fungi.</title>
        <authorList>
            <consortium name="DOE Joint Genome Institute"/>
            <person name="Baroncelli R."/>
            <person name="Diaz J.F."/>
            <person name="Benocci T."/>
            <person name="Peng M."/>
            <person name="Battaglia E."/>
            <person name="Haridas S."/>
            <person name="Andreopoulos W."/>
            <person name="Labutti K."/>
            <person name="Pangilinan J."/>
            <person name="Floch G.L."/>
            <person name="Makela M.R."/>
            <person name="Henrissat B."/>
            <person name="Grigoriev I.V."/>
            <person name="Crouch J.A."/>
            <person name="De Vries R.P."/>
            <person name="Sukno S.A."/>
            <person name="Thon M.R."/>
        </authorList>
    </citation>
    <scope>NUCLEOTIDE SEQUENCE</scope>
    <source>
        <strain evidence="1">CBS 112980</strain>
    </source>
</reference>
<dbReference type="RefSeq" id="XP_060367119.1">
    <property type="nucleotide sequence ID" value="XM_060501777.1"/>
</dbReference>
<dbReference type="GeneID" id="85385676"/>
<organism evidence="1 2">
    <name type="scientific">Glomerella acutata</name>
    <name type="common">Colletotrichum acutatum</name>
    <dbReference type="NCBI Taxonomy" id="27357"/>
    <lineage>
        <taxon>Eukaryota</taxon>
        <taxon>Fungi</taxon>
        <taxon>Dikarya</taxon>
        <taxon>Ascomycota</taxon>
        <taxon>Pezizomycotina</taxon>
        <taxon>Sordariomycetes</taxon>
        <taxon>Hypocreomycetidae</taxon>
        <taxon>Glomerellales</taxon>
        <taxon>Glomerellaceae</taxon>
        <taxon>Colletotrichum</taxon>
        <taxon>Colletotrichum acutatum species complex</taxon>
    </lineage>
</organism>
<keyword evidence="2" id="KW-1185">Reference proteome</keyword>
<sequence length="171" mass="19508">MQKAMCGVCCSSLHSPRSDSLAWILERFCSCVFFIAWGDCDLRVHLFIQNIVYIFFTPNIRSLLEMAEVLGIVASVAALIQLAKYGEKFAKVLIRYSKQSSSPGKEVERCAFQAQDFSDCIDMTQFALERHFDKYTESSLLQYLLSQGILQGILNRSKLIKWQLEMATKNI</sequence>
<proteinExistence type="predicted"/>
<dbReference type="EMBL" id="JAHMHS010000027">
    <property type="protein sequence ID" value="KAK1727064.1"/>
    <property type="molecule type" value="Genomic_DNA"/>
</dbReference>
<dbReference type="AlphaFoldDB" id="A0AAD8XGG7"/>
<gene>
    <name evidence="1" type="ORF">BDZ83DRAFT_227125</name>
</gene>
<evidence type="ECO:0000313" key="2">
    <source>
        <dbReference type="Proteomes" id="UP001244207"/>
    </source>
</evidence>
<protein>
    <submittedName>
        <fullName evidence="1">Uncharacterized protein</fullName>
    </submittedName>
</protein>